<protein>
    <submittedName>
        <fullName evidence="1">Uncharacterized protein</fullName>
    </submittedName>
</protein>
<dbReference type="EMBL" id="QUAB01000048">
    <property type="protein sequence ID" value="REJ03931.1"/>
    <property type="molecule type" value="Genomic_DNA"/>
</dbReference>
<sequence>MLLVPISVDFSRPPTAKERPKFESRLERLERPGQRAAIDRVYESIGGKLPPAGLTLRTGFSFRDGIADSNASDRKALPRELRPPATRLMSSRGATLRFVLTLLSLVQTARRPGAKARLVEFGFEVGGHRTARGWADLIVTDATNSNRGGVYLTARDKRARSVRNALIALAEAGLVDIPGALSERNRFEKFVLLDERGVDAVGEQQEYRVPSKAESIFTMPGGFVANGWLHVLEDSEIAILLMVACESGGWREPGLLVMDPKVRLQNYGIHRDVFSSARKTLDWFGLLRVEERNRHDDGRAENGEQQAHRLALVPGGFDKPALPTVVEALTGQLARR</sequence>
<keyword evidence="2" id="KW-1185">Reference proteome</keyword>
<accession>A0A371NP19</accession>
<reference evidence="1 2" key="1">
    <citation type="submission" date="2018-08" db="EMBL/GenBank/DDBJ databases">
        <title>Isolation, diversity and antifungal activity of Actinobacteria from cow dung.</title>
        <authorList>
            <person name="Ling L."/>
        </authorList>
    </citation>
    <scope>NUCLEOTIDE SEQUENCE [LARGE SCALE GENOMIC DNA]</scope>
    <source>
        <strain evidence="1 2">NEAU-LLE</strain>
    </source>
</reference>
<gene>
    <name evidence="1" type="ORF">DY023_16580</name>
</gene>
<organism evidence="1 2">
    <name type="scientific">Microbacterium bovistercoris</name>
    <dbReference type="NCBI Taxonomy" id="2293570"/>
    <lineage>
        <taxon>Bacteria</taxon>
        <taxon>Bacillati</taxon>
        <taxon>Actinomycetota</taxon>
        <taxon>Actinomycetes</taxon>
        <taxon>Micrococcales</taxon>
        <taxon>Microbacteriaceae</taxon>
        <taxon>Microbacterium</taxon>
    </lineage>
</organism>
<name>A0A371NP19_9MICO</name>
<evidence type="ECO:0000313" key="1">
    <source>
        <dbReference type="EMBL" id="REJ03931.1"/>
    </source>
</evidence>
<dbReference type="AlphaFoldDB" id="A0A371NP19"/>
<comment type="caution">
    <text evidence="1">The sequence shown here is derived from an EMBL/GenBank/DDBJ whole genome shotgun (WGS) entry which is preliminary data.</text>
</comment>
<evidence type="ECO:0000313" key="2">
    <source>
        <dbReference type="Proteomes" id="UP000262172"/>
    </source>
</evidence>
<dbReference type="Proteomes" id="UP000262172">
    <property type="component" value="Unassembled WGS sequence"/>
</dbReference>
<proteinExistence type="predicted"/>